<dbReference type="PIRSF" id="PIRSF002450">
    <property type="entry name" value="K+_transpter_TRK"/>
    <property type="match status" value="1"/>
</dbReference>
<evidence type="ECO:0000256" key="3">
    <source>
        <dbReference type="ARBA" id="ARBA00022448"/>
    </source>
</evidence>
<evidence type="ECO:0000256" key="2">
    <source>
        <dbReference type="ARBA" id="ARBA00009137"/>
    </source>
</evidence>
<dbReference type="GeneID" id="19465934"/>
<dbReference type="NCBIfam" id="TIGR00934">
    <property type="entry name" value="2a38euk"/>
    <property type="match status" value="1"/>
</dbReference>
<keyword evidence="5 10" id="KW-0812">Transmembrane</keyword>
<evidence type="ECO:0000256" key="5">
    <source>
        <dbReference type="ARBA" id="ARBA00022692"/>
    </source>
</evidence>
<dbReference type="PANTHER" id="PTHR31064:SF30">
    <property type="entry name" value="HIGH-AFFINITY POTASSIUM TRANSPORT PROTEIN-RELATED"/>
    <property type="match status" value="1"/>
</dbReference>
<feature type="compositionally biased region" description="Polar residues" evidence="11">
    <location>
        <begin position="196"/>
        <end position="214"/>
    </location>
</feature>
<dbReference type="OMA" id="RMTNDGI"/>
<dbReference type="RefSeq" id="XP_008079020.1">
    <property type="nucleotide sequence ID" value="XM_008080829.1"/>
</dbReference>
<keyword evidence="6 10" id="KW-0630">Potassium</keyword>
<keyword evidence="8 10" id="KW-0406">Ion transport</keyword>
<name>S3E680_GLAL2</name>
<evidence type="ECO:0000256" key="9">
    <source>
        <dbReference type="ARBA" id="ARBA00023136"/>
    </source>
</evidence>
<feature type="transmembrane region" description="Helical" evidence="10">
    <location>
        <begin position="526"/>
        <end position="559"/>
    </location>
</feature>
<evidence type="ECO:0000256" key="4">
    <source>
        <dbReference type="ARBA" id="ARBA00022538"/>
    </source>
</evidence>
<feature type="compositionally biased region" description="Basic and acidic residues" evidence="11">
    <location>
        <begin position="254"/>
        <end position="264"/>
    </location>
</feature>
<evidence type="ECO:0000256" key="11">
    <source>
        <dbReference type="SAM" id="MobiDB-lite"/>
    </source>
</evidence>
<feature type="transmembrane region" description="Helical" evidence="10">
    <location>
        <begin position="655"/>
        <end position="672"/>
    </location>
</feature>
<keyword evidence="7 10" id="KW-1133">Transmembrane helix</keyword>
<keyword evidence="13" id="KW-1185">Reference proteome</keyword>
<sequence length="944" mass="104068">MMNFSSIVMGIWNQIKSLKPAFISKNPHFNFINIHYFWIMGWALTGSICIFANGGIHYIDALFLGSGAATQSGLNTIDINLLTTWQQVVLYIVPMLTNPITINSLVVVFRLVLFEKRFKKIAAESKKNRRSMAKTFSRSRTTEQNIDSEEMGVRGRSIVVMHNMTASNGMSTDRSRTEEFAHHMEKINAIEEEPARSSNDSDGTKRQPSANGARSKSPGAADRPSTGIKFADQHKPSEKTIAYGELNNGIVDEEERRPSHRSPEEHIAILERQRKQDDGAVLRIPGPRDADAGVAPQAVDDSDVISRTMSRRASTLQSHTADTDAVALNGDDHPTFDNEAAKPRNITIAEPEKEPAGERATKDTSGAKHSNAGLRFRRSRLSRYTTEKDDEASSTTPATRTGTFQAIKSALTSSKDEGAPYLSWEPTVGRNSAFVDLTEDQREELGGIEYRSLKSLAAILLCYFVGFSLLGIVSLLPWILETDTYGSVVSNAGQGKTWWGIFTANSAFTDLGFTLTPDSMISFQTAVWPLLIMTYLIIIGNTGFPIMLRIIIWVLAKVVPKNSGIWEELKFLLDHPRRCFTLLFPAGATWVLFLILCGLNGLDLLFFIILDFGNSVVTQLPVHIRFLDGWFQAASTRTAGFAVVNLALLHPAIQVSYLIMMYISVLPIAMSVRRTNVYEEDSLGVYGSSEEENSDAAEPSYIGAHLRRQLSFDLWYIFLGFFIITISEGSRLQSGDPGFSMFSVLFEIVSAYGTVGLSLGYTNINASFSAEFGVIAKLVIIAMQIRGRHRGLPYELDRAILLPSEQLAKREADAAARARRNSDLTQVNTRGTKLDRTASRATSSRGGQNFFSGLLHPGPTIPNNNLGAIRTRPVRERRHSIATTPMRRGLSRSISPTATGIMARENHAMGMALGGDGAESRGRTEGRRSFFKDGVNPAPAPDAQ</sequence>
<dbReference type="PANTHER" id="PTHR31064">
    <property type="entry name" value="POTASSIUM TRANSPORT PROTEIN DDB_G0292412-RELATED"/>
    <property type="match status" value="1"/>
</dbReference>
<evidence type="ECO:0000256" key="8">
    <source>
        <dbReference type="ARBA" id="ARBA00023065"/>
    </source>
</evidence>
<evidence type="ECO:0000313" key="13">
    <source>
        <dbReference type="Proteomes" id="UP000016922"/>
    </source>
</evidence>
<dbReference type="GO" id="GO:0140107">
    <property type="term" value="F:high-affinity potassium ion transmembrane transporter activity"/>
    <property type="evidence" value="ECO:0007669"/>
    <property type="project" value="TreeGrafter"/>
</dbReference>
<comment type="subcellular location">
    <subcellularLocation>
        <location evidence="1">Membrane</location>
        <topology evidence="1">Multi-pass membrane protein</topology>
    </subcellularLocation>
</comment>
<dbReference type="EMBL" id="KE145357">
    <property type="protein sequence ID" value="EPE33868.1"/>
    <property type="molecule type" value="Genomic_DNA"/>
</dbReference>
<evidence type="ECO:0000313" key="12">
    <source>
        <dbReference type="EMBL" id="EPE33868.1"/>
    </source>
</evidence>
<keyword evidence="4 10" id="KW-0633">Potassium transport</keyword>
<feature type="transmembrane region" description="Helical" evidence="10">
    <location>
        <begin position="767"/>
        <end position="785"/>
    </location>
</feature>
<evidence type="ECO:0000256" key="1">
    <source>
        <dbReference type="ARBA" id="ARBA00004141"/>
    </source>
</evidence>
<feature type="transmembrane region" description="Helical" evidence="10">
    <location>
        <begin position="580"/>
        <end position="610"/>
    </location>
</feature>
<feature type="transmembrane region" description="Helical" evidence="10">
    <location>
        <begin position="36"/>
        <end position="59"/>
    </location>
</feature>
<dbReference type="HOGENOM" id="CLU_005947_0_1_1"/>
<feature type="compositionally biased region" description="Basic and acidic residues" evidence="11">
    <location>
        <begin position="350"/>
        <end position="366"/>
    </location>
</feature>
<proteinExistence type="inferred from homology"/>
<dbReference type="InterPro" id="IPR003445">
    <property type="entry name" value="Cat_transpt"/>
</dbReference>
<feature type="region of interest" description="Disordered" evidence="11">
    <location>
        <begin position="348"/>
        <end position="401"/>
    </location>
</feature>
<keyword evidence="9 10" id="KW-0472">Membrane</keyword>
<dbReference type="AlphaFoldDB" id="S3E680"/>
<feature type="compositionally biased region" description="Polar residues" evidence="11">
    <location>
        <begin position="134"/>
        <end position="145"/>
    </location>
</feature>
<reference evidence="12 13" key="1">
    <citation type="journal article" date="2013" name="BMC Genomics">
        <title>Genomics-driven discovery of the pneumocandin biosynthetic gene cluster in the fungus Glarea lozoyensis.</title>
        <authorList>
            <person name="Chen L."/>
            <person name="Yue Q."/>
            <person name="Zhang X."/>
            <person name="Xiang M."/>
            <person name="Wang C."/>
            <person name="Li S."/>
            <person name="Che Y."/>
            <person name="Ortiz-Lopez F.J."/>
            <person name="Bills G.F."/>
            <person name="Liu X."/>
            <person name="An Z."/>
        </authorList>
    </citation>
    <scope>NUCLEOTIDE SEQUENCE [LARGE SCALE GENOMIC DNA]</scope>
    <source>
        <strain evidence="13">ATCC 20868 / MF5171</strain>
    </source>
</reference>
<feature type="region of interest" description="Disordered" evidence="11">
    <location>
        <begin position="129"/>
        <end position="149"/>
    </location>
</feature>
<dbReference type="GO" id="GO:1990573">
    <property type="term" value="P:potassium ion import across plasma membrane"/>
    <property type="evidence" value="ECO:0007669"/>
    <property type="project" value="TreeGrafter"/>
</dbReference>
<feature type="compositionally biased region" description="Basic and acidic residues" evidence="11">
    <location>
        <begin position="812"/>
        <end position="822"/>
    </location>
</feature>
<dbReference type="eggNOG" id="KOG1341">
    <property type="taxonomic scope" value="Eukaryota"/>
</dbReference>
<feature type="transmembrane region" description="Helical" evidence="10">
    <location>
        <begin position="739"/>
        <end position="761"/>
    </location>
</feature>
<dbReference type="Pfam" id="PF02386">
    <property type="entry name" value="TrkH"/>
    <property type="match status" value="1"/>
</dbReference>
<feature type="transmembrane region" description="Helical" evidence="10">
    <location>
        <begin position="714"/>
        <end position="732"/>
    </location>
</feature>
<dbReference type="GO" id="GO:0030007">
    <property type="term" value="P:intracellular potassium ion homeostasis"/>
    <property type="evidence" value="ECO:0007669"/>
    <property type="project" value="UniProtKB-UniRule"/>
</dbReference>
<feature type="compositionally biased region" description="Basic and acidic residues" evidence="11">
    <location>
        <begin position="918"/>
        <end position="931"/>
    </location>
</feature>
<dbReference type="InterPro" id="IPR015958">
    <property type="entry name" value="Trk1_fungi"/>
</dbReference>
<dbReference type="KEGG" id="glz:GLAREA_06881"/>
<dbReference type="Proteomes" id="UP000016922">
    <property type="component" value="Unassembled WGS sequence"/>
</dbReference>
<dbReference type="STRING" id="1116229.S3E680"/>
<organism evidence="12 13">
    <name type="scientific">Glarea lozoyensis (strain ATCC 20868 / MF5171)</name>
    <dbReference type="NCBI Taxonomy" id="1116229"/>
    <lineage>
        <taxon>Eukaryota</taxon>
        <taxon>Fungi</taxon>
        <taxon>Dikarya</taxon>
        <taxon>Ascomycota</taxon>
        <taxon>Pezizomycotina</taxon>
        <taxon>Leotiomycetes</taxon>
        <taxon>Helotiales</taxon>
        <taxon>Helotiaceae</taxon>
        <taxon>Glarea</taxon>
    </lineage>
</organism>
<comment type="similarity">
    <text evidence="2 10">Belongs to the TrkH potassium transport family.</text>
</comment>
<dbReference type="InterPro" id="IPR004773">
    <property type="entry name" value="K/Na_transp_Trk1/HKT1"/>
</dbReference>
<evidence type="ECO:0000256" key="7">
    <source>
        <dbReference type="ARBA" id="ARBA00022989"/>
    </source>
</evidence>
<feature type="compositionally biased region" description="Polar residues" evidence="11">
    <location>
        <begin position="839"/>
        <end position="851"/>
    </location>
</feature>
<dbReference type="InterPro" id="IPR051143">
    <property type="entry name" value="TrkH_K-transport"/>
</dbReference>
<evidence type="ECO:0000256" key="6">
    <source>
        <dbReference type="ARBA" id="ARBA00022958"/>
    </source>
</evidence>
<feature type="region of interest" description="Disordered" evidence="11">
    <location>
        <begin position="188"/>
        <end position="264"/>
    </location>
</feature>
<protein>
    <recommendedName>
        <fullName evidence="10">Potassium transport protein</fullName>
    </recommendedName>
</protein>
<accession>S3E680</accession>
<evidence type="ECO:0000256" key="10">
    <source>
        <dbReference type="PIRNR" id="PIRNR002450"/>
    </source>
</evidence>
<feature type="region of interest" description="Disordered" evidence="11">
    <location>
        <begin position="812"/>
        <end position="867"/>
    </location>
</feature>
<dbReference type="OrthoDB" id="9999863at2759"/>
<feature type="transmembrane region" description="Helical" evidence="10">
    <location>
        <begin position="456"/>
        <end position="480"/>
    </location>
</feature>
<dbReference type="GO" id="GO:0005886">
    <property type="term" value="C:plasma membrane"/>
    <property type="evidence" value="ECO:0007669"/>
    <property type="project" value="InterPro"/>
</dbReference>
<feature type="region of interest" description="Disordered" evidence="11">
    <location>
        <begin position="915"/>
        <end position="944"/>
    </location>
</feature>
<gene>
    <name evidence="12" type="ORF">GLAREA_06881</name>
</gene>
<keyword evidence="3 10" id="KW-0813">Transport</keyword>
<feature type="transmembrane region" description="Helical" evidence="10">
    <location>
        <begin position="88"/>
        <end position="113"/>
    </location>
</feature>